<gene>
    <name evidence="2" type="ORF">ATJ93_3954</name>
</gene>
<evidence type="ECO:0000313" key="2">
    <source>
        <dbReference type="EMBL" id="RKD89128.1"/>
    </source>
</evidence>
<comment type="caution">
    <text evidence="2">The sequence shown here is derived from an EMBL/GenBank/DDBJ whole genome shotgun (WGS) entry which is preliminary data.</text>
</comment>
<proteinExistence type="predicted"/>
<dbReference type="AlphaFoldDB" id="A0A3R7KJ35"/>
<dbReference type="EMBL" id="RAPO01000004">
    <property type="protein sequence ID" value="RKD89128.1"/>
    <property type="molecule type" value="Genomic_DNA"/>
</dbReference>
<organism evidence="2 3">
    <name type="scientific">Halopiger aswanensis</name>
    <dbReference type="NCBI Taxonomy" id="148449"/>
    <lineage>
        <taxon>Archaea</taxon>
        <taxon>Methanobacteriati</taxon>
        <taxon>Methanobacteriota</taxon>
        <taxon>Stenosarchaea group</taxon>
        <taxon>Halobacteria</taxon>
        <taxon>Halobacteriales</taxon>
        <taxon>Natrialbaceae</taxon>
        <taxon>Halopiger</taxon>
    </lineage>
</organism>
<evidence type="ECO:0000256" key="1">
    <source>
        <dbReference type="SAM" id="MobiDB-lite"/>
    </source>
</evidence>
<feature type="region of interest" description="Disordered" evidence="1">
    <location>
        <begin position="1"/>
        <end position="29"/>
    </location>
</feature>
<evidence type="ECO:0000313" key="3">
    <source>
        <dbReference type="Proteomes" id="UP000283805"/>
    </source>
</evidence>
<reference evidence="2 3" key="1">
    <citation type="submission" date="2018-09" db="EMBL/GenBank/DDBJ databases">
        <title>Genomic Encyclopedia of Archaeal and Bacterial Type Strains, Phase II (KMG-II): from individual species to whole genera.</title>
        <authorList>
            <person name="Goeker M."/>
        </authorList>
    </citation>
    <scope>NUCLEOTIDE SEQUENCE [LARGE SCALE GENOMIC DNA]</scope>
    <source>
        <strain evidence="2 3">DSM 13151</strain>
    </source>
</reference>
<feature type="compositionally biased region" description="Polar residues" evidence="1">
    <location>
        <begin position="19"/>
        <end position="29"/>
    </location>
</feature>
<keyword evidence="3" id="KW-1185">Reference proteome</keyword>
<sequence length="49" mass="5635">MCIEYDEERVSPETECPTVATNEATSTADTEFPVNQHRSQNVLNRINYM</sequence>
<protein>
    <submittedName>
        <fullName evidence="2">Uncharacterized protein</fullName>
    </submittedName>
</protein>
<name>A0A3R7KJ35_9EURY</name>
<dbReference type="Proteomes" id="UP000283805">
    <property type="component" value="Unassembled WGS sequence"/>
</dbReference>
<accession>A0A3R7KJ35</accession>